<dbReference type="KEGG" id="ark:D6B99_07815"/>
<dbReference type="GO" id="GO:0004252">
    <property type="term" value="F:serine-type endopeptidase activity"/>
    <property type="evidence" value="ECO:0007669"/>
    <property type="project" value="InterPro"/>
</dbReference>
<evidence type="ECO:0000313" key="4">
    <source>
        <dbReference type="EMBL" id="AYD47516.1"/>
    </source>
</evidence>
<reference evidence="4 5" key="1">
    <citation type="submission" date="2018-09" db="EMBL/GenBank/DDBJ databases">
        <title>Arachidicoccus sp. nov., a bacterium isolated from soil.</title>
        <authorList>
            <person name="Weon H.-Y."/>
            <person name="Kwon S.-W."/>
            <person name="Lee S.A."/>
        </authorList>
    </citation>
    <scope>NUCLEOTIDE SEQUENCE [LARGE SCALE GENOMIC DNA]</scope>
    <source>
        <strain evidence="4 5">KIS59-12</strain>
    </source>
</reference>
<evidence type="ECO:0000256" key="1">
    <source>
        <dbReference type="SAM" id="SignalP"/>
    </source>
</evidence>
<organism evidence="4 5">
    <name type="scientific">Arachidicoccus soli</name>
    <dbReference type="NCBI Taxonomy" id="2341117"/>
    <lineage>
        <taxon>Bacteria</taxon>
        <taxon>Pseudomonadati</taxon>
        <taxon>Bacteroidota</taxon>
        <taxon>Chitinophagia</taxon>
        <taxon>Chitinophagales</taxon>
        <taxon>Chitinophagaceae</taxon>
        <taxon>Arachidicoccus</taxon>
    </lineage>
</organism>
<dbReference type="Pfam" id="PF00326">
    <property type="entry name" value="Peptidase_S9"/>
    <property type="match status" value="1"/>
</dbReference>
<keyword evidence="5" id="KW-1185">Reference proteome</keyword>
<dbReference type="SUPFAM" id="SSF53474">
    <property type="entry name" value="alpha/beta-Hydrolases"/>
    <property type="match status" value="1"/>
</dbReference>
<dbReference type="OrthoDB" id="9812921at2"/>
<sequence length="826" mass="95349">MKKLCMLLLIVASAIQLQAQNVEKANYDLAAKFSPNRQQKMIFTLKVSPHWLKNGNRFWYQFETTNGKKWYLVDCDNRTKKPLFDEQKVIAKVSEIVEEPFSPQHFPIDSLQFLEDQNAIRFQIKSTKDELIKDTSTHKKGEKQKTKKKVYYFQFDIGNNTLTELKEFNRPLPNQRWASISPDRQTIIFVKHYNLYWMDKANYDKALKDDKDSSIIEHAITTDGELYYTYGGNPSNIGTDNVEMEKNKDKRSRPYIFWSPDSKHFALIREDQRKVKDLWVVHNMEEPRPTLETYKYAMPGDTSMPQDHLLIFDVANKSHLEIDASAYKDQTLNIQNKPFLATARDEEYTPLIWSGDNSHFYVTRQDRPMKRIDMLDVNINSLKVKSIIQERMNSSLEAQDLGVIDGGKELIEWSERSGWAQFYLYKGDGSFEHAITQGDFHCNSIEKIDEKNRVLYFTANGKEGGENPYYMHFYRVNLDGSGLKLLNKGDFDHAISMNDNEQFFIDNYSRVNSVPQSALYDGSGNRIMLLETADLSAYFAAGYKFPQPFSVKAADGITDLYGVLYKPFDFDSTKKYPLVEYVYPGPQTEVVNTSFTPVNDRTDRLAQIGLIVITVGNRGGSPMRSKWYHNFGYGNLRDYGLADKKTAAEEIADRFKFIDLDKLGIYGHSGGGFMTAAAMFTYPDFFKVGVSSSGNHDNRIYNSWWSEKHHGIQEKISEKGDTTFEFKIATNPEIAKNLKGHLLLSTGGIDDNVHPANTFRVADALIKANKRFDLVFLPNQRHHYGDMQEYFFWRLADYFSDWLIGDFSHSNQVDMVEAQKDLPKED</sequence>
<dbReference type="GO" id="GO:0006508">
    <property type="term" value="P:proteolysis"/>
    <property type="evidence" value="ECO:0007669"/>
    <property type="project" value="InterPro"/>
</dbReference>
<name>A0A386HPK6_9BACT</name>
<keyword evidence="1" id="KW-0732">Signal</keyword>
<dbReference type="SUPFAM" id="SSF82171">
    <property type="entry name" value="DPP6 N-terminal domain-like"/>
    <property type="match status" value="1"/>
</dbReference>
<feature type="signal peptide" evidence="1">
    <location>
        <begin position="1"/>
        <end position="19"/>
    </location>
</feature>
<dbReference type="PANTHER" id="PTHR11731:SF193">
    <property type="entry name" value="DIPEPTIDYL PEPTIDASE 9"/>
    <property type="match status" value="1"/>
</dbReference>
<evidence type="ECO:0000259" key="2">
    <source>
        <dbReference type="Pfam" id="PF00326"/>
    </source>
</evidence>
<dbReference type="Gene3D" id="2.140.10.30">
    <property type="entry name" value="Dipeptidylpeptidase IV, N-terminal domain"/>
    <property type="match status" value="1"/>
</dbReference>
<dbReference type="InterPro" id="IPR002469">
    <property type="entry name" value="Peptidase_S9B_N"/>
</dbReference>
<dbReference type="PANTHER" id="PTHR11731">
    <property type="entry name" value="PROTEASE FAMILY S9B,C DIPEPTIDYL-PEPTIDASE IV-RELATED"/>
    <property type="match status" value="1"/>
</dbReference>
<gene>
    <name evidence="4" type="ORF">D6B99_07815</name>
</gene>
<dbReference type="InterPro" id="IPR001375">
    <property type="entry name" value="Peptidase_S9_cat"/>
</dbReference>
<dbReference type="PRINTS" id="PR00862">
    <property type="entry name" value="PROLIGOPTASE"/>
</dbReference>
<dbReference type="InterPro" id="IPR050278">
    <property type="entry name" value="Serine_Prot_S9B/DPPIV"/>
</dbReference>
<dbReference type="InterPro" id="IPR029058">
    <property type="entry name" value="AB_hydrolase_fold"/>
</dbReference>
<feature type="chain" id="PRO_5017237212" evidence="1">
    <location>
        <begin position="20"/>
        <end position="826"/>
    </location>
</feature>
<feature type="domain" description="Dipeptidylpeptidase IV N-terminal" evidence="3">
    <location>
        <begin position="147"/>
        <end position="512"/>
    </location>
</feature>
<evidence type="ECO:0000259" key="3">
    <source>
        <dbReference type="Pfam" id="PF00930"/>
    </source>
</evidence>
<dbReference type="Proteomes" id="UP000266118">
    <property type="component" value="Chromosome"/>
</dbReference>
<accession>A0A386HPK6</accession>
<dbReference type="EMBL" id="CP032489">
    <property type="protein sequence ID" value="AYD47516.1"/>
    <property type="molecule type" value="Genomic_DNA"/>
</dbReference>
<evidence type="ECO:0000313" key="5">
    <source>
        <dbReference type="Proteomes" id="UP000266118"/>
    </source>
</evidence>
<dbReference type="Gene3D" id="3.40.50.1820">
    <property type="entry name" value="alpha/beta hydrolase"/>
    <property type="match status" value="1"/>
</dbReference>
<dbReference type="Pfam" id="PF00930">
    <property type="entry name" value="DPPIV_N"/>
    <property type="match status" value="1"/>
</dbReference>
<proteinExistence type="predicted"/>
<feature type="domain" description="Peptidase S9 prolyl oligopeptidase catalytic" evidence="2">
    <location>
        <begin position="604"/>
        <end position="803"/>
    </location>
</feature>
<dbReference type="GO" id="GO:0008239">
    <property type="term" value="F:dipeptidyl-peptidase activity"/>
    <property type="evidence" value="ECO:0007669"/>
    <property type="project" value="TreeGrafter"/>
</dbReference>
<dbReference type="RefSeq" id="WP_119986724.1">
    <property type="nucleotide sequence ID" value="NZ_CP032489.1"/>
</dbReference>
<dbReference type="InterPro" id="IPR002470">
    <property type="entry name" value="Peptidase_S9A"/>
</dbReference>
<dbReference type="AlphaFoldDB" id="A0A386HPK6"/>
<protein>
    <submittedName>
        <fullName evidence="4">S9 family peptidase</fullName>
    </submittedName>
</protein>